<sequence length="372" mass="41267">MSNNYLEMSDEDFAQQLPPEIEPQKEEPVVPEEGVTGIPGPANLEVVETEDTGKDPEQKVDDPENVENTNQEGEPNTEGQEPVNKEEVIPTQEKETTQEEVDYKSFHEAITAEFKAVGKQFKVKDANEARQLMQMGLDYTQKMQNLAPHRKLLMTLQNAGLTDEAQINYAIDLINKKPEAIQKLIHESGIDPLTINTDTPPEYQAGNHFVSDQLVSFQSQLDTLNATPEGAETLNVIHSWDQASKGEVLKNPQSLNIIHQQRINGVYDTVAAEVQRLKMLGQIGYDVPFIQAYQYVGNMLENQGAFKQPEPTPAAPVATKVVAPAPQVQNNERAEAAAVSGNAAKPTKTMVNPLSLSDDDFAKQWESFKKTM</sequence>
<keyword evidence="2" id="KW-0946">Virion</keyword>
<accession>A0AAE8Y1D5</accession>
<keyword evidence="2" id="KW-0167">Capsid protein</keyword>
<evidence type="ECO:0000313" key="3">
    <source>
        <dbReference type="Proteomes" id="UP000827952"/>
    </source>
</evidence>
<dbReference type="Proteomes" id="UP000827952">
    <property type="component" value="Segment"/>
</dbReference>
<feature type="compositionally biased region" description="Basic and acidic residues" evidence="1">
    <location>
        <begin position="83"/>
        <end position="100"/>
    </location>
</feature>
<evidence type="ECO:0000256" key="1">
    <source>
        <dbReference type="SAM" id="MobiDB-lite"/>
    </source>
</evidence>
<keyword evidence="3" id="KW-1185">Reference proteome</keyword>
<dbReference type="EMBL" id="OK149171">
    <property type="protein sequence ID" value="UCR75501.1"/>
    <property type="molecule type" value="Genomic_DNA"/>
</dbReference>
<gene>
    <name evidence="2" type="ORF">vBAfaPQDWS595_17</name>
</gene>
<proteinExistence type="predicted"/>
<name>A0AAE8Y1D5_9CAUD</name>
<feature type="compositionally biased region" description="Basic and acidic residues" evidence="1">
    <location>
        <begin position="51"/>
        <end position="62"/>
    </location>
</feature>
<feature type="compositionally biased region" description="Low complexity" evidence="1">
    <location>
        <begin position="31"/>
        <end position="41"/>
    </location>
</feature>
<protein>
    <submittedName>
        <fullName evidence="2">Major coat protein</fullName>
    </submittedName>
</protein>
<evidence type="ECO:0000313" key="2">
    <source>
        <dbReference type="EMBL" id="UCR75501.1"/>
    </source>
</evidence>
<feature type="region of interest" description="Disordered" evidence="1">
    <location>
        <begin position="1"/>
        <end position="100"/>
    </location>
</feature>
<feature type="compositionally biased region" description="Polar residues" evidence="1">
    <location>
        <begin position="66"/>
        <end position="79"/>
    </location>
</feature>
<dbReference type="GO" id="GO:0019028">
    <property type="term" value="C:viral capsid"/>
    <property type="evidence" value="ECO:0007669"/>
    <property type="project" value="UniProtKB-KW"/>
</dbReference>
<organism evidence="2 3">
    <name type="scientific">Alcaligenes phage vB_Af_QDWS595</name>
    <dbReference type="NCBI Taxonomy" id="2877946"/>
    <lineage>
        <taxon>Viruses</taxon>
        <taxon>Duplodnaviria</taxon>
        <taxon>Heunggongvirae</taxon>
        <taxon>Uroviricota</taxon>
        <taxon>Caudoviricetes</taxon>
        <taxon>Schitoviridae</taxon>
        <taxon>Petruschkyvirus</taxon>
        <taxon>Petruschkyvirus QDWS595</taxon>
    </lineage>
</organism>
<reference evidence="2" key="1">
    <citation type="submission" date="2021-09" db="EMBL/GenBank/DDBJ databases">
        <title>Complete genome analysis of a novel Alcaligenes phage vB_Af_QDWS595.</title>
        <authorList>
            <person name="Jing Y."/>
            <person name="Wang J."/>
        </authorList>
    </citation>
    <scope>NUCLEOTIDE SEQUENCE</scope>
</reference>